<dbReference type="SUPFAM" id="SSF52540">
    <property type="entry name" value="P-loop containing nucleoside triphosphate hydrolases"/>
    <property type="match status" value="1"/>
</dbReference>
<organism evidence="2 3">
    <name type="scientific">Nocardioides oceani</name>
    <dbReference type="NCBI Taxonomy" id="3058369"/>
    <lineage>
        <taxon>Bacteria</taxon>
        <taxon>Bacillati</taxon>
        <taxon>Actinomycetota</taxon>
        <taxon>Actinomycetes</taxon>
        <taxon>Propionibacteriales</taxon>
        <taxon>Nocardioidaceae</taxon>
        <taxon>Nocardioides</taxon>
    </lineage>
</organism>
<dbReference type="Pfam" id="PF13555">
    <property type="entry name" value="AAA_29"/>
    <property type="match status" value="1"/>
</dbReference>
<dbReference type="RefSeq" id="WP_300953151.1">
    <property type="nucleotide sequence ID" value="NZ_JAUHJQ010000005.1"/>
</dbReference>
<gene>
    <name evidence="2" type="ORF">QWY28_13910</name>
</gene>
<name>A0ABT8FH98_9ACTN</name>
<protein>
    <submittedName>
        <fullName evidence="2">ATP-binding protein</fullName>
    </submittedName>
</protein>
<accession>A0ABT8FH98</accession>
<keyword evidence="1" id="KW-0175">Coiled coil</keyword>
<dbReference type="InterPro" id="IPR027417">
    <property type="entry name" value="P-loop_NTPase"/>
</dbReference>
<dbReference type="Gene3D" id="3.40.1140.10">
    <property type="match status" value="1"/>
</dbReference>
<dbReference type="Pfam" id="PF13558">
    <property type="entry name" value="SbcC_Walker_B"/>
    <property type="match status" value="1"/>
</dbReference>
<evidence type="ECO:0000313" key="3">
    <source>
        <dbReference type="Proteomes" id="UP001168620"/>
    </source>
</evidence>
<dbReference type="GO" id="GO:0005524">
    <property type="term" value="F:ATP binding"/>
    <property type="evidence" value="ECO:0007669"/>
    <property type="project" value="UniProtKB-KW"/>
</dbReference>
<sequence length="1167" mass="127808">MSIDEIEQLEDERSEGLFDRKVVATPSDDGMQWRAALMQLVNWGGFSGLTTIPLRGDATMISGASGAGKSTVLDAYTALMMPSDTKFNGASNDAVAGRARGVGQRNLLSYLRGAVDVVDDPRTGRPVERLLRGQGGDTWGAVAMTFVNDQGGRFTVLRTYYVPRRATRSADVQMQLATHDGALPLGTLEVAVGERFHATTLKKLFPGIRVHRTYAEFAAVLHARLGIGAGGDGSKALRLLARIQAGNQVRSVDELYKEMVLERPSTYAAADRAVEHFDDLERAYAAMRTEEQKLELLEPITGLHERGTAAAARLAELDSYGVTLPGDTPLRLWLLRTHLRLIESAVAVNREARATTSDALATALSTEQTLLGDLEAAKEEHRAAGGSTLQSLALALEQERVVRDDRLARRTALSDRLLPLLDVADSSDDGTALDLDGALMSAEAFAVLQQHARQWLAGCRSALETIRRDRDGTRDRRYPLQQRQAELRRERASLESRAGRVPAGMHEMRAEVARASGLSVEELPYVAELVDVAPEESRWRTAVETVLGGSARVMLVPLDRLEHFSAAIDGLRLRGRLTFEGVELDLPGPGPADADRVAGKLVHQDSPFSGWVRAHVAHPSRNALCVEDASGLAGDGLRVTATGQTRSGRRGTHGRSDVRSIIGFSNADAIAELDAELGTLEEQLRELDAEVAALDHRAAVLEQRRTAYDAVATARFDDLDVSASERRTAELERRREDILGSDDKLQVLQSHVEELSVRLEETRRERFALEQRARSLTEAHGVLVDDEDAVKDRLEAVERADEVTLTEEQDAALAAEFASAAEPADPDDLDRFHETSHRLAEGLRAAVADAEAETRRVAEELAGIFRLYKARWDSPNLGSTAESYADYARILEEVRGTGLAERRSEWRRRLTEWSGQDLVPLVGAMAASIEDIEDRLEPINGILRRLEFGATRDRLRIRLRRLSPAHVTVFLRDLRALSSGSTGELDEAALEERFLQLSRFMQQLRPAAGGVGGDVEGGPAVTSDRDRLLDVRRHVEVSAERYDPLTGELKATYRTLGEKSGGETQELVAFIVGSALRFRLGDELRSRPRFAPVFLDEGFVKADAEFAGRAVQAWKGLGFQLVVGVPLDKVTGLEPHMDELLAITKNSATHQSWITPIRDASAVGSAG</sequence>
<keyword evidence="2" id="KW-0067">ATP-binding</keyword>
<reference evidence="2" key="1">
    <citation type="submission" date="2023-06" db="EMBL/GenBank/DDBJ databases">
        <title>Draft genome sequence of Nocardioides sp. SOB77.</title>
        <authorList>
            <person name="Zhang G."/>
        </authorList>
    </citation>
    <scope>NUCLEOTIDE SEQUENCE</scope>
    <source>
        <strain evidence="2">SOB77</strain>
    </source>
</reference>
<comment type="caution">
    <text evidence="2">The sequence shown here is derived from an EMBL/GenBank/DDBJ whole genome shotgun (WGS) entry which is preliminary data.</text>
</comment>
<evidence type="ECO:0000256" key="1">
    <source>
        <dbReference type="SAM" id="Coils"/>
    </source>
</evidence>
<dbReference type="Proteomes" id="UP001168620">
    <property type="component" value="Unassembled WGS sequence"/>
</dbReference>
<keyword evidence="2" id="KW-0547">Nucleotide-binding</keyword>
<evidence type="ECO:0000313" key="2">
    <source>
        <dbReference type="EMBL" id="MDN4174052.1"/>
    </source>
</evidence>
<dbReference type="Gene3D" id="1.10.287.1490">
    <property type="match status" value="1"/>
</dbReference>
<feature type="coiled-coil region" evidence="1">
    <location>
        <begin position="745"/>
        <end position="779"/>
    </location>
</feature>
<proteinExistence type="predicted"/>
<feature type="coiled-coil region" evidence="1">
    <location>
        <begin position="670"/>
        <end position="704"/>
    </location>
</feature>
<dbReference type="EMBL" id="JAUHJQ010000005">
    <property type="protein sequence ID" value="MDN4174052.1"/>
    <property type="molecule type" value="Genomic_DNA"/>
</dbReference>
<keyword evidence="3" id="KW-1185">Reference proteome</keyword>